<reference evidence="1 2" key="1">
    <citation type="submission" date="2020-02" db="EMBL/GenBank/DDBJ databases">
        <title>Draft genome sequence of Haematococcus lacustris strain NIES-144.</title>
        <authorList>
            <person name="Morimoto D."/>
            <person name="Nakagawa S."/>
            <person name="Yoshida T."/>
            <person name="Sawayama S."/>
        </authorList>
    </citation>
    <scope>NUCLEOTIDE SEQUENCE [LARGE SCALE GENOMIC DNA]</scope>
    <source>
        <strain evidence="1 2">NIES-144</strain>
    </source>
</reference>
<accession>A0A699ZYW8</accession>
<organism evidence="1 2">
    <name type="scientific">Haematococcus lacustris</name>
    <name type="common">Green alga</name>
    <name type="synonym">Haematococcus pluvialis</name>
    <dbReference type="NCBI Taxonomy" id="44745"/>
    <lineage>
        <taxon>Eukaryota</taxon>
        <taxon>Viridiplantae</taxon>
        <taxon>Chlorophyta</taxon>
        <taxon>core chlorophytes</taxon>
        <taxon>Chlorophyceae</taxon>
        <taxon>CS clade</taxon>
        <taxon>Chlamydomonadales</taxon>
        <taxon>Haematococcaceae</taxon>
        <taxon>Haematococcus</taxon>
    </lineage>
</organism>
<dbReference type="AlphaFoldDB" id="A0A699ZYW8"/>
<dbReference type="Proteomes" id="UP000485058">
    <property type="component" value="Unassembled WGS sequence"/>
</dbReference>
<gene>
    <name evidence="1" type="ORF">HaLaN_18551</name>
</gene>
<feature type="non-terminal residue" evidence="1">
    <location>
        <position position="1"/>
    </location>
</feature>
<dbReference type="EMBL" id="BLLF01001796">
    <property type="protein sequence ID" value="GFH21282.1"/>
    <property type="molecule type" value="Genomic_DNA"/>
</dbReference>
<evidence type="ECO:0000313" key="1">
    <source>
        <dbReference type="EMBL" id="GFH21282.1"/>
    </source>
</evidence>
<feature type="non-terminal residue" evidence="1">
    <location>
        <position position="37"/>
    </location>
</feature>
<evidence type="ECO:0000313" key="2">
    <source>
        <dbReference type="Proteomes" id="UP000485058"/>
    </source>
</evidence>
<sequence>MFDATGRQVEQLFVEHLTFDELGALMLAKGFARVAAA</sequence>
<name>A0A699ZYW8_HAELA</name>
<comment type="caution">
    <text evidence="1">The sequence shown here is derived from an EMBL/GenBank/DDBJ whole genome shotgun (WGS) entry which is preliminary data.</text>
</comment>
<protein>
    <submittedName>
        <fullName evidence="1">Uncharacterized protein</fullName>
    </submittedName>
</protein>
<keyword evidence="2" id="KW-1185">Reference proteome</keyword>
<proteinExistence type="predicted"/>